<evidence type="ECO:0000256" key="4">
    <source>
        <dbReference type="ARBA" id="ARBA00022833"/>
    </source>
</evidence>
<dbReference type="SUPFAM" id="SSF56281">
    <property type="entry name" value="Metallo-hydrolase/oxidoreductase"/>
    <property type="match status" value="1"/>
</dbReference>
<dbReference type="Gene3D" id="3.60.15.10">
    <property type="entry name" value="Ribonuclease Z/Hydroxyacylglutathione hydrolase-like"/>
    <property type="match status" value="2"/>
</dbReference>
<dbReference type="InterPro" id="IPR001279">
    <property type="entry name" value="Metallo-B-lactamas"/>
</dbReference>
<evidence type="ECO:0000256" key="1">
    <source>
        <dbReference type="ARBA" id="ARBA00007749"/>
    </source>
</evidence>
<evidence type="ECO:0000259" key="5">
    <source>
        <dbReference type="SMART" id="SM00849"/>
    </source>
</evidence>
<keyword evidence="3" id="KW-0378">Hydrolase</keyword>
<gene>
    <name evidence="6" type="ORF">FJY68_06045</name>
</gene>
<dbReference type="GO" id="GO:0016787">
    <property type="term" value="F:hydrolase activity"/>
    <property type="evidence" value="ECO:0007669"/>
    <property type="project" value="UniProtKB-KW"/>
</dbReference>
<protein>
    <submittedName>
        <fullName evidence="6">MBL fold metallo-hydrolase</fullName>
    </submittedName>
</protein>
<keyword evidence="2" id="KW-0479">Metal-binding</keyword>
<evidence type="ECO:0000313" key="7">
    <source>
        <dbReference type="Proteomes" id="UP000779900"/>
    </source>
</evidence>
<dbReference type="PANTHER" id="PTHR42978:SF6">
    <property type="entry name" value="QUORUM-QUENCHING LACTONASE YTNP-RELATED"/>
    <property type="match status" value="1"/>
</dbReference>
<dbReference type="GO" id="GO:0046872">
    <property type="term" value="F:metal ion binding"/>
    <property type="evidence" value="ECO:0007669"/>
    <property type="project" value="UniProtKB-KW"/>
</dbReference>
<accession>A0A937XCY3</accession>
<dbReference type="EMBL" id="VGIR01000028">
    <property type="protein sequence ID" value="MBM3331400.1"/>
    <property type="molecule type" value="Genomic_DNA"/>
</dbReference>
<comment type="similarity">
    <text evidence="1">Belongs to the metallo-beta-lactamase superfamily.</text>
</comment>
<evidence type="ECO:0000256" key="2">
    <source>
        <dbReference type="ARBA" id="ARBA00022723"/>
    </source>
</evidence>
<keyword evidence="4" id="KW-0862">Zinc</keyword>
<dbReference type="SMART" id="SM00849">
    <property type="entry name" value="Lactamase_B"/>
    <property type="match status" value="1"/>
</dbReference>
<organism evidence="6 7">
    <name type="scientific">candidate division WOR-3 bacterium</name>
    <dbReference type="NCBI Taxonomy" id="2052148"/>
    <lineage>
        <taxon>Bacteria</taxon>
        <taxon>Bacteria division WOR-3</taxon>
    </lineage>
</organism>
<dbReference type="Proteomes" id="UP000779900">
    <property type="component" value="Unassembled WGS sequence"/>
</dbReference>
<sequence length="318" mass="35196">MRLGEFELHSFLDGFFGLDGGAMFGVVPKPVWERTNPADSRNRIRLASRPLLVVAAAERILIDTGIGDKWDEKARSIYSIERSSTVESSLARAGFKPEDITKVVLTHLHFDHAGATTRLNEHGKLVPRFPNARHYVQQREWEAALTPNRRSRASYVPADYLPVHEAGLLQLLDGDVELVPGLRLVPTGGHTPGHQIVLIKDNSEVRSQKPESRIGDAEPLNPGIPGPQNPFRGRTAVFWGDLIPTRSHIATPYIMGYDLSPLETMEQKEKLVQQAIAGKWLSFLEHDPEYACGVIEEEDGRPVLKPLSRSPGQTSGGA</sequence>
<proteinExistence type="inferred from homology"/>
<dbReference type="Pfam" id="PF00753">
    <property type="entry name" value="Lactamase_B"/>
    <property type="match status" value="1"/>
</dbReference>
<dbReference type="PANTHER" id="PTHR42978">
    <property type="entry name" value="QUORUM-QUENCHING LACTONASE YTNP-RELATED-RELATED"/>
    <property type="match status" value="1"/>
</dbReference>
<dbReference type="CDD" id="cd16281">
    <property type="entry name" value="metallo-hydrolase-like_MBL-fold"/>
    <property type="match status" value="1"/>
</dbReference>
<dbReference type="InterPro" id="IPR051013">
    <property type="entry name" value="MBL_superfamily_lactonases"/>
</dbReference>
<dbReference type="AlphaFoldDB" id="A0A937XCY3"/>
<evidence type="ECO:0000256" key="3">
    <source>
        <dbReference type="ARBA" id="ARBA00022801"/>
    </source>
</evidence>
<reference evidence="6" key="1">
    <citation type="submission" date="2019-03" db="EMBL/GenBank/DDBJ databases">
        <title>Lake Tanganyika Metagenome-Assembled Genomes (MAGs).</title>
        <authorList>
            <person name="Tran P."/>
        </authorList>
    </citation>
    <scope>NUCLEOTIDE SEQUENCE</scope>
    <source>
        <strain evidence="6">K_DeepCast_150m_m2_040</strain>
    </source>
</reference>
<evidence type="ECO:0000313" key="6">
    <source>
        <dbReference type="EMBL" id="MBM3331400.1"/>
    </source>
</evidence>
<comment type="caution">
    <text evidence="6">The sequence shown here is derived from an EMBL/GenBank/DDBJ whole genome shotgun (WGS) entry which is preliminary data.</text>
</comment>
<feature type="domain" description="Metallo-beta-lactamase" evidence="5">
    <location>
        <begin position="47"/>
        <end position="246"/>
    </location>
</feature>
<dbReference type="InterPro" id="IPR036866">
    <property type="entry name" value="RibonucZ/Hydroxyglut_hydro"/>
</dbReference>
<name>A0A937XCY3_UNCW3</name>